<evidence type="ECO:0000313" key="5">
    <source>
        <dbReference type="Proteomes" id="UP000308760"/>
    </source>
</evidence>
<dbReference type="AlphaFoldDB" id="A0A4S8QH59"/>
<name>A0A4S8QH59_9ACTN</name>
<evidence type="ECO:0000313" key="4">
    <source>
        <dbReference type="EMBL" id="THV42542.1"/>
    </source>
</evidence>
<dbReference type="OrthoDB" id="3576735at2"/>
<feature type="compositionally biased region" description="Basic and acidic residues" evidence="1">
    <location>
        <begin position="7"/>
        <end position="18"/>
    </location>
</feature>
<dbReference type="RefSeq" id="WP_136533454.1">
    <property type="nucleotide sequence ID" value="NZ_STGY01000021.1"/>
</dbReference>
<evidence type="ECO:0000259" key="3">
    <source>
        <dbReference type="Pfam" id="PF07331"/>
    </source>
</evidence>
<accession>A0A4S8QH59</accession>
<dbReference type="InterPro" id="IPR009936">
    <property type="entry name" value="DUF1468"/>
</dbReference>
<keyword evidence="5" id="KW-1185">Reference proteome</keyword>
<feature type="domain" description="DUF1468" evidence="3">
    <location>
        <begin position="31"/>
        <end position="164"/>
    </location>
</feature>
<protein>
    <submittedName>
        <fullName evidence="4">Tripartite tricarboxylate transporter TctB family protein</fullName>
    </submittedName>
</protein>
<keyword evidence="2" id="KW-0472">Membrane</keyword>
<dbReference type="EMBL" id="STGY01000021">
    <property type="protein sequence ID" value="THV42542.1"/>
    <property type="molecule type" value="Genomic_DNA"/>
</dbReference>
<keyword evidence="2" id="KW-0812">Transmembrane</keyword>
<keyword evidence="2" id="KW-1133">Transmembrane helix</keyword>
<dbReference type="Pfam" id="PF07331">
    <property type="entry name" value="TctB"/>
    <property type="match status" value="1"/>
</dbReference>
<dbReference type="Proteomes" id="UP000308760">
    <property type="component" value="Unassembled WGS sequence"/>
</dbReference>
<reference evidence="4 5" key="2">
    <citation type="submission" date="2019-05" db="EMBL/GenBank/DDBJ databases">
        <title>Glycomyces buryatensis sp. nov.</title>
        <authorList>
            <person name="Nikitina E."/>
        </authorList>
    </citation>
    <scope>NUCLEOTIDE SEQUENCE [LARGE SCALE GENOMIC DNA]</scope>
    <source>
        <strain evidence="4 5">18</strain>
    </source>
</reference>
<evidence type="ECO:0000256" key="1">
    <source>
        <dbReference type="SAM" id="MobiDB-lite"/>
    </source>
</evidence>
<reference evidence="5" key="1">
    <citation type="submission" date="2019-04" db="EMBL/GenBank/DDBJ databases">
        <title>Nocardioides xinjiangensis sp. nov.</title>
        <authorList>
            <person name="Liu S."/>
        </authorList>
    </citation>
    <scope>NUCLEOTIDE SEQUENCE [LARGE SCALE GENOMIC DNA]</scope>
    <source>
        <strain evidence="5">18</strain>
    </source>
</reference>
<sequence>MSALPMAEHETDDARPEPEAPAPGGRVLAAVAGAVPVVLGAAAAWLSLRLDIGTLTDPGPGLWPLIVSALLVLTGAGILASVRRVEGTEAFTRGAIGVAAAAVGLFVYASLFEVIGFEIPSVLLLTAWLRFLGRESWLSTALLSVGVTAAAYALFILTLRVPLPHLIAL</sequence>
<feature type="transmembrane region" description="Helical" evidence="2">
    <location>
        <begin position="27"/>
        <end position="48"/>
    </location>
</feature>
<comment type="caution">
    <text evidence="4">The sequence shown here is derived from an EMBL/GenBank/DDBJ whole genome shotgun (WGS) entry which is preliminary data.</text>
</comment>
<organism evidence="4 5">
    <name type="scientific">Glycomyces buryatensis</name>
    <dbReference type="NCBI Taxonomy" id="2570927"/>
    <lineage>
        <taxon>Bacteria</taxon>
        <taxon>Bacillati</taxon>
        <taxon>Actinomycetota</taxon>
        <taxon>Actinomycetes</taxon>
        <taxon>Glycomycetales</taxon>
        <taxon>Glycomycetaceae</taxon>
        <taxon>Glycomyces</taxon>
    </lineage>
</organism>
<evidence type="ECO:0000256" key="2">
    <source>
        <dbReference type="SAM" id="Phobius"/>
    </source>
</evidence>
<feature type="transmembrane region" description="Helical" evidence="2">
    <location>
        <begin position="137"/>
        <end position="159"/>
    </location>
</feature>
<gene>
    <name evidence="4" type="ORF">FAB82_05040</name>
</gene>
<feature type="transmembrane region" description="Helical" evidence="2">
    <location>
        <begin position="94"/>
        <end position="117"/>
    </location>
</feature>
<feature type="transmembrane region" description="Helical" evidence="2">
    <location>
        <begin position="60"/>
        <end position="82"/>
    </location>
</feature>
<proteinExistence type="predicted"/>
<feature type="region of interest" description="Disordered" evidence="1">
    <location>
        <begin position="1"/>
        <end position="22"/>
    </location>
</feature>